<evidence type="ECO:0000313" key="2">
    <source>
        <dbReference type="EMBL" id="CAD45562.1"/>
    </source>
</evidence>
<dbReference type="GO" id="GO:0003964">
    <property type="term" value="F:RNA-directed DNA polymerase activity"/>
    <property type="evidence" value="ECO:0007669"/>
    <property type="project" value="UniProtKB-KW"/>
</dbReference>
<proteinExistence type="predicted"/>
<dbReference type="AlphaFoldDB" id="Q8H0R2"/>
<accession>Q8H0R2</accession>
<keyword evidence="2" id="KW-0808">Transferase</keyword>
<dbReference type="Pfam" id="PF00078">
    <property type="entry name" value="RVT_1"/>
    <property type="match status" value="1"/>
</dbReference>
<feature type="non-terminal residue" evidence="2">
    <location>
        <position position="137"/>
    </location>
</feature>
<keyword evidence="2" id="KW-0548">Nucleotidyltransferase</keyword>
<evidence type="ECO:0000259" key="1">
    <source>
        <dbReference type="PROSITE" id="PS50878"/>
    </source>
</evidence>
<gene>
    <name evidence="2" type="primary">pol</name>
</gene>
<sequence>TKFRPISLCNLIYKIIARLFNDRLASILPLIISENQGAFVKGRNILENISLAQELTQEFNRKCYGHNVIIKLDMGKAYDWLEWDFLFQVLLRFGFHPGWVNYIRAMFTNCWFSVLYNGGVHGFFKSTRGLRQGDPLS</sequence>
<dbReference type="EMBL" id="AJ507409">
    <property type="protein sequence ID" value="CAD45562.1"/>
    <property type="molecule type" value="Genomic_DNA"/>
</dbReference>
<dbReference type="InterPro" id="IPR043502">
    <property type="entry name" value="DNA/RNA_pol_sf"/>
</dbReference>
<protein>
    <submittedName>
        <fullName evidence="2">Reverse transcriptase</fullName>
    </submittedName>
</protein>
<dbReference type="InterPro" id="IPR000477">
    <property type="entry name" value="RT_dom"/>
</dbReference>
<feature type="non-terminal residue" evidence="2">
    <location>
        <position position="1"/>
    </location>
</feature>
<reference evidence="2" key="1">
    <citation type="journal article" date="2003" name="Plant Mol. Biol.">
        <title>Retroelements, transposons and methylation status in the genome of oil palm (Elaeis guineensis) and the relationship to somaclonal variation.</title>
        <authorList>
            <person name="Kubis S.E."/>
            <person name="Castilho A.M."/>
            <person name="Vershinin A.V."/>
            <person name="Heslop-Harrison J.S."/>
        </authorList>
    </citation>
    <scope>NUCLEOTIDE SEQUENCE</scope>
    <source>
        <tissue evidence="2">Leaf</tissue>
    </source>
</reference>
<keyword evidence="2" id="KW-0695">RNA-directed DNA polymerase</keyword>
<dbReference type="PANTHER" id="PTHR46890">
    <property type="entry name" value="NON-LTR RETROLELEMENT REVERSE TRANSCRIPTASE-LIKE PROTEIN-RELATED"/>
    <property type="match status" value="1"/>
</dbReference>
<dbReference type="PANTHER" id="PTHR46890:SF48">
    <property type="entry name" value="RNA-DIRECTED DNA POLYMERASE"/>
    <property type="match status" value="1"/>
</dbReference>
<organism evidence="2">
    <name type="scientific">Elaeis guineensis var. tenera</name>
    <name type="common">Oil palm</name>
    <dbReference type="NCBI Taxonomy" id="51953"/>
    <lineage>
        <taxon>Eukaryota</taxon>
        <taxon>Viridiplantae</taxon>
        <taxon>Streptophyta</taxon>
        <taxon>Embryophyta</taxon>
        <taxon>Tracheophyta</taxon>
        <taxon>Spermatophyta</taxon>
        <taxon>Magnoliopsida</taxon>
        <taxon>Liliopsida</taxon>
        <taxon>Arecaceae</taxon>
        <taxon>Arecoideae</taxon>
        <taxon>Cocoseae</taxon>
        <taxon>Elaeidinae</taxon>
        <taxon>Elaeis</taxon>
    </lineage>
</organism>
<dbReference type="InterPro" id="IPR052343">
    <property type="entry name" value="Retrotransposon-Effector_Assoc"/>
</dbReference>
<name>Q8H0R2_ELAGV</name>
<dbReference type="PROSITE" id="PS50878">
    <property type="entry name" value="RT_POL"/>
    <property type="match status" value="1"/>
</dbReference>
<dbReference type="SUPFAM" id="SSF56672">
    <property type="entry name" value="DNA/RNA polymerases"/>
    <property type="match status" value="1"/>
</dbReference>
<feature type="domain" description="Reverse transcriptase" evidence="1">
    <location>
        <begin position="1"/>
        <end position="137"/>
    </location>
</feature>